<sequence length="86" mass="9374">MNKSFLALNAPPSTVPNLVNIPGLVPPGRVPLRILVISIPAAVNNTIYTLHHLGFADVSQWSRLLPAPNHPGEVMSILTRYWVANN</sequence>
<accession>A0AAV3XRA7</accession>
<proteinExistence type="predicted"/>
<protein>
    <submittedName>
        <fullName evidence="1">Uncharacterized protein</fullName>
    </submittedName>
</protein>
<comment type="caution">
    <text evidence="1">The sequence shown here is derived from an EMBL/GenBank/DDBJ whole genome shotgun (WGS) entry which is preliminary data.</text>
</comment>
<evidence type="ECO:0000313" key="2">
    <source>
        <dbReference type="Proteomes" id="UP001050975"/>
    </source>
</evidence>
<dbReference type="AlphaFoldDB" id="A0AAV3XRA7"/>
<evidence type="ECO:0000313" key="1">
    <source>
        <dbReference type="EMBL" id="GET44191.1"/>
    </source>
</evidence>
<name>A0AAV3XRA7_9CYAN</name>
<dbReference type="EMBL" id="BLAY01000304">
    <property type="protein sequence ID" value="GET44191.1"/>
    <property type="molecule type" value="Genomic_DNA"/>
</dbReference>
<organism evidence="1 2">
    <name type="scientific">Microseira wollei NIES-4236</name>
    <dbReference type="NCBI Taxonomy" id="2530354"/>
    <lineage>
        <taxon>Bacteria</taxon>
        <taxon>Bacillati</taxon>
        <taxon>Cyanobacteriota</taxon>
        <taxon>Cyanophyceae</taxon>
        <taxon>Oscillatoriophycideae</taxon>
        <taxon>Aerosakkonematales</taxon>
        <taxon>Aerosakkonemataceae</taxon>
        <taxon>Microseira</taxon>
    </lineage>
</organism>
<reference evidence="1" key="1">
    <citation type="submission" date="2019-10" db="EMBL/GenBank/DDBJ databases">
        <title>Draft genome sequece of Microseira wollei NIES-4236.</title>
        <authorList>
            <person name="Yamaguchi H."/>
            <person name="Suzuki S."/>
            <person name="Kawachi M."/>
        </authorList>
    </citation>
    <scope>NUCLEOTIDE SEQUENCE</scope>
    <source>
        <strain evidence="1">NIES-4236</strain>
    </source>
</reference>
<keyword evidence="2" id="KW-1185">Reference proteome</keyword>
<gene>
    <name evidence="1" type="ORF">MiSe_90170</name>
</gene>
<dbReference type="Proteomes" id="UP001050975">
    <property type="component" value="Unassembled WGS sequence"/>
</dbReference>
<dbReference type="RefSeq" id="WP_226593787.1">
    <property type="nucleotide sequence ID" value="NZ_BLAY01000304.1"/>
</dbReference>